<evidence type="ECO:0000256" key="5">
    <source>
        <dbReference type="ARBA" id="ARBA00023136"/>
    </source>
</evidence>
<feature type="domain" description="ABC3 transporter permease C-terminal" evidence="8">
    <location>
        <begin position="804"/>
        <end position="916"/>
    </location>
</feature>
<feature type="transmembrane region" description="Helical" evidence="7">
    <location>
        <begin position="855"/>
        <end position="874"/>
    </location>
</feature>
<feature type="transmembrane region" description="Helical" evidence="7">
    <location>
        <begin position="886"/>
        <end position="908"/>
    </location>
</feature>
<name>A0A4Q1SI27_9BACT</name>
<dbReference type="InterPro" id="IPR017800">
    <property type="entry name" value="ADOP"/>
</dbReference>
<dbReference type="GO" id="GO:0005886">
    <property type="term" value="C:plasma membrane"/>
    <property type="evidence" value="ECO:0007669"/>
    <property type="project" value="UniProtKB-SubCell"/>
</dbReference>
<feature type="transmembrane region" description="Helical" evidence="7">
    <location>
        <begin position="396"/>
        <end position="419"/>
    </location>
</feature>
<comment type="similarity">
    <text evidence="6">Belongs to the ABC-4 integral membrane protein family.</text>
</comment>
<keyword evidence="5 7" id="KW-0472">Membrane</keyword>
<evidence type="ECO:0000259" key="8">
    <source>
        <dbReference type="Pfam" id="PF02687"/>
    </source>
</evidence>
<keyword evidence="4 7" id="KW-1133">Transmembrane helix</keyword>
<keyword evidence="11" id="KW-1185">Reference proteome</keyword>
<feature type="transmembrane region" description="Helical" evidence="7">
    <location>
        <begin position="107"/>
        <end position="130"/>
    </location>
</feature>
<reference evidence="10 11" key="1">
    <citation type="journal article" date="2016" name="Int. J. Syst. Evol. Microbiol.">
        <title>Acidipila dinghuensis sp. nov., an acidobacterium isolated from forest soil.</title>
        <authorList>
            <person name="Jiang Y.W."/>
            <person name="Wang J."/>
            <person name="Chen M.H."/>
            <person name="Lv Y.Y."/>
            <person name="Qiu L.H."/>
        </authorList>
    </citation>
    <scope>NUCLEOTIDE SEQUENCE [LARGE SCALE GENOMIC DNA]</scope>
    <source>
        <strain evidence="10 11">DHOF10</strain>
    </source>
</reference>
<protein>
    <submittedName>
        <fullName evidence="10">ABC transporter permease</fullName>
    </submittedName>
</protein>
<dbReference type="AlphaFoldDB" id="A0A4Q1SI27"/>
<dbReference type="NCBIfam" id="NF038403">
    <property type="entry name" value="perm_prefix_1"/>
    <property type="match status" value="1"/>
</dbReference>
<dbReference type="PANTHER" id="PTHR30572">
    <property type="entry name" value="MEMBRANE COMPONENT OF TRANSPORTER-RELATED"/>
    <property type="match status" value="1"/>
</dbReference>
<dbReference type="EMBL" id="SDMK01000001">
    <property type="protein sequence ID" value="RXS97258.1"/>
    <property type="molecule type" value="Genomic_DNA"/>
</dbReference>
<evidence type="ECO:0000259" key="9">
    <source>
        <dbReference type="Pfam" id="PF12704"/>
    </source>
</evidence>
<evidence type="ECO:0000313" key="11">
    <source>
        <dbReference type="Proteomes" id="UP000290253"/>
    </source>
</evidence>
<evidence type="ECO:0000256" key="7">
    <source>
        <dbReference type="SAM" id="Phobius"/>
    </source>
</evidence>
<feature type="domain" description="MacB-like periplasmic core" evidence="9">
    <location>
        <begin position="109"/>
        <end position="351"/>
    </location>
</feature>
<dbReference type="Proteomes" id="UP000290253">
    <property type="component" value="Unassembled WGS sequence"/>
</dbReference>
<comment type="subcellular location">
    <subcellularLocation>
        <location evidence="1">Cell membrane</location>
        <topology evidence="1">Multi-pass membrane protein</topology>
    </subcellularLocation>
</comment>
<keyword evidence="2" id="KW-1003">Cell membrane</keyword>
<evidence type="ECO:0000256" key="1">
    <source>
        <dbReference type="ARBA" id="ARBA00004651"/>
    </source>
</evidence>
<dbReference type="InterPro" id="IPR047928">
    <property type="entry name" value="Perm_prefix_1"/>
</dbReference>
<dbReference type="InterPro" id="IPR025857">
    <property type="entry name" value="MacB_PCD"/>
</dbReference>
<proteinExistence type="inferred from homology"/>
<sequence length="923" mass="99707">MPGADLSVRGWARRLCSQATSWLCAVVGRGRLEQEMDEELAFHLECRMEDLIARGMVPEAAARQARIEFGGVTMHKEEMRASLGLRLWDDLRADIRYAWRMLAKSPVFTAIAIASLALGIGANTAIFTLAKEMLLDQLHVPHPQELRLLWWTAPHDNVVHSIWGNLNKEGDRTASTSFTYPVYRELEEQNRKQGVFDQLFAFKGIGEVTTTVDGQAQVVQAEMVSGSYYSGLGVKPELGRGIAPADDAVEGSGAVVVISDGFWRHAFAASPAVVGKVIAINSKPFTVIGVNPPEFTGAKSAHQSPQVFVPFSIQPVLIPHDKGSLLEDPIRWWMQVMARPKAGVTQARAESVMSAALVASVAGAHTAKPGEKMPQVLLRDGSRGENEAAQQYKQPVMVLMAVSGLVLLLACANLANLLLARASAREREMAVRLALGAGRLRVVRQVLTESLMLAFAGGAAGFALGWACRDVIPKLMSDPWDPAQLSGRLDWGVLAFTAGLSLVTGLLFGVAPAWKATRAQASSGLKDNAATVTRRRTGYAGKGIVVFQVALSTLLVVGAGLFLRTIGNLNHVDPGFRVDHLLLFDIDPPVAQYPEEKAVLLHGEIARRLAAVPGVESVSASSMTLIADGRTMYSWEALDQPVTQPKDAGLLNVVGEHFFSTMGMPMIAGREIGPQDTQTSEKVTVVNQRMAREVWGKANVLGRHLKVDNKVYTIVGVVKDAAYDSLRKEPEAQFFFSYRQFPDLEGMTYEVRTHGNAASLAPQLQKAVAGIDPNLPLNAVRTQQQQIDATLGDERMFAMLTAGFGLLALVLASIGIYGVMAYTVARRTQEIGIRVALGARSEQILSMILGETWRMTALGVLAGLGAAFGLTRLVKEMLYGVKSYDPVTLAGSAALLGLVALVAGFTPARRASRVDPMTALRHE</sequence>
<feature type="transmembrane region" description="Helical" evidence="7">
    <location>
        <begin position="492"/>
        <end position="514"/>
    </location>
</feature>
<gene>
    <name evidence="10" type="ORF">ESZ00_04930</name>
</gene>
<organism evidence="10 11">
    <name type="scientific">Silvibacterium dinghuense</name>
    <dbReference type="NCBI Taxonomy" id="1560006"/>
    <lineage>
        <taxon>Bacteria</taxon>
        <taxon>Pseudomonadati</taxon>
        <taxon>Acidobacteriota</taxon>
        <taxon>Terriglobia</taxon>
        <taxon>Terriglobales</taxon>
        <taxon>Acidobacteriaceae</taxon>
        <taxon>Silvibacterium</taxon>
    </lineage>
</organism>
<evidence type="ECO:0000256" key="4">
    <source>
        <dbReference type="ARBA" id="ARBA00022989"/>
    </source>
</evidence>
<evidence type="ECO:0000313" key="10">
    <source>
        <dbReference type="EMBL" id="RXS97258.1"/>
    </source>
</evidence>
<dbReference type="GO" id="GO:0022857">
    <property type="term" value="F:transmembrane transporter activity"/>
    <property type="evidence" value="ECO:0007669"/>
    <property type="project" value="TreeGrafter"/>
</dbReference>
<dbReference type="Pfam" id="PF12704">
    <property type="entry name" value="MacB_PCD"/>
    <property type="match status" value="2"/>
</dbReference>
<accession>A0A4Q1SI27</accession>
<evidence type="ECO:0000256" key="2">
    <source>
        <dbReference type="ARBA" id="ARBA00022475"/>
    </source>
</evidence>
<feature type="domain" description="ABC3 transporter permease C-terminal" evidence="8">
    <location>
        <begin position="401"/>
        <end position="520"/>
    </location>
</feature>
<dbReference type="InterPro" id="IPR050250">
    <property type="entry name" value="Macrolide_Exporter_MacB"/>
</dbReference>
<dbReference type="OrthoDB" id="101094at2"/>
<feature type="domain" description="MacB-like periplasmic core" evidence="9">
    <location>
        <begin position="567"/>
        <end position="753"/>
    </location>
</feature>
<dbReference type="PANTHER" id="PTHR30572:SF4">
    <property type="entry name" value="ABC TRANSPORTER PERMEASE YTRF"/>
    <property type="match status" value="1"/>
</dbReference>
<feature type="transmembrane region" description="Helical" evidence="7">
    <location>
        <begin position="451"/>
        <end position="472"/>
    </location>
</feature>
<feature type="transmembrane region" description="Helical" evidence="7">
    <location>
        <begin position="796"/>
        <end position="824"/>
    </location>
</feature>
<evidence type="ECO:0000256" key="3">
    <source>
        <dbReference type="ARBA" id="ARBA00022692"/>
    </source>
</evidence>
<dbReference type="RefSeq" id="WP_129207037.1">
    <property type="nucleotide sequence ID" value="NZ_BMGU01000001.1"/>
</dbReference>
<dbReference type="Pfam" id="PF02687">
    <property type="entry name" value="FtsX"/>
    <property type="match status" value="2"/>
</dbReference>
<keyword evidence="3 7" id="KW-0812">Transmembrane</keyword>
<dbReference type="InterPro" id="IPR003838">
    <property type="entry name" value="ABC3_permease_C"/>
</dbReference>
<evidence type="ECO:0000256" key="6">
    <source>
        <dbReference type="ARBA" id="ARBA00038076"/>
    </source>
</evidence>
<feature type="transmembrane region" description="Helical" evidence="7">
    <location>
        <begin position="544"/>
        <end position="563"/>
    </location>
</feature>
<comment type="caution">
    <text evidence="10">The sequence shown here is derived from an EMBL/GenBank/DDBJ whole genome shotgun (WGS) entry which is preliminary data.</text>
</comment>
<dbReference type="NCBIfam" id="TIGR03434">
    <property type="entry name" value="ADOP"/>
    <property type="match status" value="1"/>
</dbReference>